<keyword evidence="3" id="KW-1185">Reference proteome</keyword>
<evidence type="ECO:0000313" key="2">
    <source>
        <dbReference type="EMBL" id="KAK3701120.1"/>
    </source>
</evidence>
<organism evidence="2 3">
    <name type="scientific">Elysia crispata</name>
    <name type="common">lettuce slug</name>
    <dbReference type="NCBI Taxonomy" id="231223"/>
    <lineage>
        <taxon>Eukaryota</taxon>
        <taxon>Metazoa</taxon>
        <taxon>Spiralia</taxon>
        <taxon>Lophotrochozoa</taxon>
        <taxon>Mollusca</taxon>
        <taxon>Gastropoda</taxon>
        <taxon>Heterobranchia</taxon>
        <taxon>Euthyneura</taxon>
        <taxon>Panpulmonata</taxon>
        <taxon>Sacoglossa</taxon>
        <taxon>Placobranchoidea</taxon>
        <taxon>Plakobranchidae</taxon>
        <taxon>Elysia</taxon>
    </lineage>
</organism>
<proteinExistence type="predicted"/>
<feature type="region of interest" description="Disordered" evidence="1">
    <location>
        <begin position="58"/>
        <end position="113"/>
    </location>
</feature>
<dbReference type="Proteomes" id="UP001283361">
    <property type="component" value="Unassembled WGS sequence"/>
</dbReference>
<evidence type="ECO:0000256" key="1">
    <source>
        <dbReference type="SAM" id="MobiDB-lite"/>
    </source>
</evidence>
<evidence type="ECO:0000313" key="3">
    <source>
        <dbReference type="Proteomes" id="UP001283361"/>
    </source>
</evidence>
<sequence>MSAESGRGKNGFKSFSVNYKLSREFLTSLRAKRSGTSSVFMIPFEPVIMSAATALCRSPENSSSNVDVRMRNNSTRPDGGGGGSPLESSAVGLPRPHSASPSMSPPSSPGQSAGRPSRCCFCCCLRALVKIDGSLDSTPGFDRLTSALSACWSTGRAIWVLPSTNPQRLGTTTANSLKENSMELIDFILNKPSLCLPLFTAAAPSGRDPVNSNLALLVGINRCDTGFD</sequence>
<protein>
    <submittedName>
        <fullName evidence="2">Uncharacterized protein</fullName>
    </submittedName>
</protein>
<reference evidence="2" key="1">
    <citation type="journal article" date="2023" name="G3 (Bethesda)">
        <title>A reference genome for the long-term kleptoplast-retaining sea slug Elysia crispata morphotype clarki.</title>
        <authorList>
            <person name="Eastman K.E."/>
            <person name="Pendleton A.L."/>
            <person name="Shaikh M.A."/>
            <person name="Suttiyut T."/>
            <person name="Ogas R."/>
            <person name="Tomko P."/>
            <person name="Gavelis G."/>
            <person name="Widhalm J.R."/>
            <person name="Wisecaver J.H."/>
        </authorList>
    </citation>
    <scope>NUCLEOTIDE SEQUENCE</scope>
    <source>
        <strain evidence="2">ECLA1</strain>
    </source>
</reference>
<comment type="caution">
    <text evidence="2">The sequence shown here is derived from an EMBL/GenBank/DDBJ whole genome shotgun (WGS) entry which is preliminary data.</text>
</comment>
<gene>
    <name evidence="2" type="ORF">RRG08_029593</name>
</gene>
<dbReference type="AlphaFoldDB" id="A0AAE1CJL0"/>
<feature type="compositionally biased region" description="Polar residues" evidence="1">
    <location>
        <begin position="59"/>
        <end position="76"/>
    </location>
</feature>
<accession>A0AAE1CJL0</accession>
<name>A0AAE1CJL0_9GAST</name>
<dbReference type="EMBL" id="JAWDGP010007897">
    <property type="protein sequence ID" value="KAK3701120.1"/>
    <property type="molecule type" value="Genomic_DNA"/>
</dbReference>